<keyword evidence="3 6" id="KW-0378">Hydrolase</keyword>
<dbReference type="GO" id="GO:0005524">
    <property type="term" value="F:ATP binding"/>
    <property type="evidence" value="ECO:0007669"/>
    <property type="project" value="UniProtKB-KW"/>
</dbReference>
<dbReference type="InterPro" id="IPR001650">
    <property type="entry name" value="Helicase_C-like"/>
</dbReference>
<dbReference type="SUPFAM" id="SSF52540">
    <property type="entry name" value="P-loop containing nucleoside triphosphate hydrolases"/>
    <property type="match status" value="1"/>
</dbReference>
<dbReference type="Pfam" id="PF00271">
    <property type="entry name" value="Helicase_C"/>
    <property type="match status" value="1"/>
</dbReference>
<evidence type="ECO:0000256" key="4">
    <source>
        <dbReference type="ARBA" id="ARBA00022806"/>
    </source>
</evidence>
<dbReference type="CDD" id="cd18787">
    <property type="entry name" value="SF2_C_DEAD"/>
    <property type="match status" value="1"/>
</dbReference>
<dbReference type="PANTHER" id="PTHR47958">
    <property type="entry name" value="ATP-DEPENDENT RNA HELICASE DBP3"/>
    <property type="match status" value="1"/>
</dbReference>
<reference evidence="11" key="1">
    <citation type="submission" date="2021-02" db="EMBL/GenBank/DDBJ databases">
        <authorList>
            <person name="Nowell W R."/>
        </authorList>
    </citation>
    <scope>NUCLEOTIDE SEQUENCE</scope>
</reference>
<comment type="similarity">
    <text evidence="6">Belongs to the DEAD box helicase family.</text>
</comment>
<keyword evidence="12" id="KW-1185">Reference proteome</keyword>
<dbReference type="Proteomes" id="UP000663870">
    <property type="component" value="Unassembled WGS sequence"/>
</dbReference>
<dbReference type="AlphaFoldDB" id="A0A816EK82"/>
<dbReference type="EMBL" id="CAJNOL010010346">
    <property type="protein sequence ID" value="CAF1649079.1"/>
    <property type="molecule type" value="Genomic_DNA"/>
</dbReference>
<evidence type="ECO:0000256" key="6">
    <source>
        <dbReference type="RuleBase" id="RU000492"/>
    </source>
</evidence>
<dbReference type="PROSITE" id="PS51194">
    <property type="entry name" value="HELICASE_CTER"/>
    <property type="match status" value="1"/>
</dbReference>
<evidence type="ECO:0000259" key="8">
    <source>
        <dbReference type="PROSITE" id="PS51192"/>
    </source>
</evidence>
<feature type="domain" description="Helicase C-terminal" evidence="9">
    <location>
        <begin position="332"/>
        <end position="480"/>
    </location>
</feature>
<dbReference type="SMART" id="SM00487">
    <property type="entry name" value="DEXDc"/>
    <property type="match status" value="1"/>
</dbReference>
<evidence type="ECO:0000313" key="12">
    <source>
        <dbReference type="Proteomes" id="UP000663870"/>
    </source>
</evidence>
<feature type="compositionally biased region" description="Basic and acidic residues" evidence="7">
    <location>
        <begin position="500"/>
        <end position="515"/>
    </location>
</feature>
<dbReference type="InterPro" id="IPR014001">
    <property type="entry name" value="Helicase_ATP-bd"/>
</dbReference>
<evidence type="ECO:0000313" key="11">
    <source>
        <dbReference type="EMBL" id="CAF1649079.1"/>
    </source>
</evidence>
<evidence type="ECO:0000259" key="9">
    <source>
        <dbReference type="PROSITE" id="PS51194"/>
    </source>
</evidence>
<keyword evidence="2 6" id="KW-0547">Nucleotide-binding</keyword>
<evidence type="ECO:0000256" key="1">
    <source>
        <dbReference type="ARBA" id="ARBA00012552"/>
    </source>
</evidence>
<sequence>MNLLEESHKPDHQSHDCPEETDGVDSFRSSGDQRKNNRASESISDDIFNQPDAHPCPQPTEHYVSSASPTTENNIFDETVTKGQNFEKYHQTQVRCTPLKKVKPIELYREAIYTTQILSNIHRVHFQELTTIQRYVILSIRQQNDLIVCTQSGSGKTDELFARDDPPSPLCLIVSATRDRALQTECEARKFAFQTAIIPCSGVGGHDMYVVLDQLQKGCHILSATIGHLKDMVGKDQISLRKVKYFVLDEADRMLDAGVELDIRKLEDLGLPPKDSRFTSIFSTTFSNEIQQLAKHYLRTNYVCLDVSTLDGIDTDIAQTIEEVSSSKKKDRLFQLIKQISKSERCLIFVDTKRLADYLGALLSQKRFMSTTVHGDRTQRQRQEVVQRFTNEKYPILVATSDVVRGLNLPQIDYVINYDFPDTSDFDTCRIGIAGQADYLGKSISFFDPDRDSDRKIVPELILKLSEADQWVPEFLKKYTDGSQVQLYNGDHSSRNRCMRSGDDHTAGAAHKDWD</sequence>
<evidence type="ECO:0000256" key="3">
    <source>
        <dbReference type="ARBA" id="ARBA00022801"/>
    </source>
</evidence>
<dbReference type="InterPro" id="IPR011545">
    <property type="entry name" value="DEAD/DEAH_box_helicase_dom"/>
</dbReference>
<name>A0A816EK82_9BILA</name>
<evidence type="ECO:0000313" key="10">
    <source>
        <dbReference type="EMBL" id="CAF1483709.1"/>
    </source>
</evidence>
<dbReference type="GO" id="GO:0016787">
    <property type="term" value="F:hydrolase activity"/>
    <property type="evidence" value="ECO:0007669"/>
    <property type="project" value="UniProtKB-KW"/>
</dbReference>
<dbReference type="GO" id="GO:0003724">
    <property type="term" value="F:RNA helicase activity"/>
    <property type="evidence" value="ECO:0007669"/>
    <property type="project" value="UniProtKB-EC"/>
</dbReference>
<dbReference type="Proteomes" id="UP000663854">
    <property type="component" value="Unassembled WGS sequence"/>
</dbReference>
<feature type="region of interest" description="Disordered" evidence="7">
    <location>
        <begin position="491"/>
        <end position="515"/>
    </location>
</feature>
<gene>
    <name evidence="11" type="ORF">JXQ802_LOCUS54314</name>
    <name evidence="10" type="ORF">PYM288_LOCUS37874</name>
</gene>
<keyword evidence="4 6" id="KW-0347">Helicase</keyword>
<feature type="compositionally biased region" description="Basic and acidic residues" evidence="7">
    <location>
        <begin position="1"/>
        <end position="18"/>
    </location>
</feature>
<dbReference type="InterPro" id="IPR027417">
    <property type="entry name" value="P-loop_NTPase"/>
</dbReference>
<dbReference type="SMART" id="SM00490">
    <property type="entry name" value="HELICc"/>
    <property type="match status" value="1"/>
</dbReference>
<evidence type="ECO:0000256" key="2">
    <source>
        <dbReference type="ARBA" id="ARBA00022741"/>
    </source>
</evidence>
<dbReference type="Pfam" id="PF00270">
    <property type="entry name" value="DEAD"/>
    <property type="match status" value="1"/>
</dbReference>
<feature type="region of interest" description="Disordered" evidence="7">
    <location>
        <begin position="1"/>
        <end position="71"/>
    </location>
</feature>
<dbReference type="InterPro" id="IPR000629">
    <property type="entry name" value="RNA-helicase_DEAD-box_CS"/>
</dbReference>
<evidence type="ECO:0000256" key="7">
    <source>
        <dbReference type="SAM" id="MobiDB-lite"/>
    </source>
</evidence>
<dbReference type="Gene3D" id="3.40.50.300">
    <property type="entry name" value="P-loop containing nucleotide triphosphate hydrolases"/>
    <property type="match status" value="2"/>
</dbReference>
<dbReference type="EC" id="3.6.4.13" evidence="1"/>
<dbReference type="EMBL" id="CAJNOH010008646">
    <property type="protein sequence ID" value="CAF1483709.1"/>
    <property type="molecule type" value="Genomic_DNA"/>
</dbReference>
<accession>A0A816EK82</accession>
<dbReference type="PROSITE" id="PS00039">
    <property type="entry name" value="DEAD_ATP_HELICASE"/>
    <property type="match status" value="1"/>
</dbReference>
<feature type="domain" description="Helicase ATP-binding" evidence="8">
    <location>
        <begin position="137"/>
        <end position="304"/>
    </location>
</feature>
<evidence type="ECO:0000256" key="5">
    <source>
        <dbReference type="ARBA" id="ARBA00022840"/>
    </source>
</evidence>
<keyword evidence="5 6" id="KW-0067">ATP-binding</keyword>
<proteinExistence type="inferred from homology"/>
<comment type="caution">
    <text evidence="11">The sequence shown here is derived from an EMBL/GenBank/DDBJ whole genome shotgun (WGS) entry which is preliminary data.</text>
</comment>
<dbReference type="GO" id="GO:0003676">
    <property type="term" value="F:nucleic acid binding"/>
    <property type="evidence" value="ECO:0007669"/>
    <property type="project" value="InterPro"/>
</dbReference>
<dbReference type="PROSITE" id="PS51192">
    <property type="entry name" value="HELICASE_ATP_BIND_1"/>
    <property type="match status" value="1"/>
</dbReference>
<protein>
    <recommendedName>
        <fullName evidence="1">RNA helicase</fullName>
        <ecNumber evidence="1">3.6.4.13</ecNumber>
    </recommendedName>
</protein>
<organism evidence="11 12">
    <name type="scientific">Rotaria sordida</name>
    <dbReference type="NCBI Taxonomy" id="392033"/>
    <lineage>
        <taxon>Eukaryota</taxon>
        <taxon>Metazoa</taxon>
        <taxon>Spiralia</taxon>
        <taxon>Gnathifera</taxon>
        <taxon>Rotifera</taxon>
        <taxon>Eurotatoria</taxon>
        <taxon>Bdelloidea</taxon>
        <taxon>Philodinida</taxon>
        <taxon>Philodinidae</taxon>
        <taxon>Rotaria</taxon>
    </lineage>
</organism>